<protein>
    <submittedName>
        <fullName evidence="1">Structural protein P5</fullName>
    </submittedName>
</protein>
<dbReference type="EMBL" id="QJRE01000112">
    <property type="protein sequence ID" value="NWL47195.1"/>
    <property type="molecule type" value="Genomic_DNA"/>
</dbReference>
<gene>
    <name evidence="1" type="ORF">DM819_15370</name>
</gene>
<proteinExistence type="predicted"/>
<accession>A0ABD6N019</accession>
<organism evidence="1 2">
    <name type="scientific">Pseudomonas hunanensis</name>
    <dbReference type="NCBI Taxonomy" id="1247546"/>
    <lineage>
        <taxon>Bacteria</taxon>
        <taxon>Pseudomonadati</taxon>
        <taxon>Pseudomonadota</taxon>
        <taxon>Gammaproteobacteria</taxon>
        <taxon>Pseudomonadales</taxon>
        <taxon>Pseudomonadaceae</taxon>
        <taxon>Pseudomonas</taxon>
    </lineage>
</organism>
<dbReference type="RefSeq" id="WP_179052998.1">
    <property type="nucleotide sequence ID" value="NZ_QJRE01000112.1"/>
</dbReference>
<evidence type="ECO:0000313" key="1">
    <source>
        <dbReference type="EMBL" id="NWL47195.1"/>
    </source>
</evidence>
<name>A0ABD6N019_9PSED</name>
<reference evidence="1 2" key="1">
    <citation type="submission" date="2018-06" db="EMBL/GenBank/DDBJ databases">
        <title>Bacteria isolated from soil of Wuhan.</title>
        <authorList>
            <person name="Xiang W."/>
            <person name="Huang C."/>
        </authorList>
    </citation>
    <scope>NUCLEOTIDE SEQUENCE [LARGE SCALE GENOMIC DNA]</scope>
    <source>
        <strain evidence="2">xwS4</strain>
    </source>
</reference>
<evidence type="ECO:0000313" key="2">
    <source>
        <dbReference type="Proteomes" id="UP000704738"/>
    </source>
</evidence>
<comment type="caution">
    <text evidence="1">The sequence shown here is derived from an EMBL/GenBank/DDBJ whole genome shotgun (WGS) entry which is preliminary data.</text>
</comment>
<sequence>MAAALPRGVRNFNPGNIDYNPRNAWIGQLGQELGVANPRFARFDSPENGIRALGKLLLNYRGKNGMPGVGRPGIDTPLEFISRWAPASENNTLAYAQAIAKRLGVGVRDSIDISKPQVLREAVVGIIVHENGGNPYDAEVIDEGVRRALAS</sequence>
<dbReference type="AlphaFoldDB" id="A0ABD6N019"/>
<dbReference type="Proteomes" id="UP000704738">
    <property type="component" value="Unassembled WGS sequence"/>
</dbReference>